<dbReference type="AlphaFoldDB" id="A0A1X7JV07"/>
<accession>A0A1X7JV07</accession>
<dbReference type="EMBL" id="FXAU01000003">
    <property type="protein sequence ID" value="SMG31937.1"/>
    <property type="molecule type" value="Genomic_DNA"/>
</dbReference>
<organism evidence="1 2">
    <name type="scientific">Sphingobacterium psychroaquaticum</name>
    <dbReference type="NCBI Taxonomy" id="561061"/>
    <lineage>
        <taxon>Bacteria</taxon>
        <taxon>Pseudomonadati</taxon>
        <taxon>Bacteroidota</taxon>
        <taxon>Sphingobacteriia</taxon>
        <taxon>Sphingobacteriales</taxon>
        <taxon>Sphingobacteriaceae</taxon>
        <taxon>Sphingobacterium</taxon>
    </lineage>
</organism>
<dbReference type="STRING" id="561061.SAMN05660862_2224"/>
<dbReference type="Proteomes" id="UP000192980">
    <property type="component" value="Unassembled WGS sequence"/>
</dbReference>
<protein>
    <submittedName>
        <fullName evidence="1">Uncharacterized protein</fullName>
    </submittedName>
</protein>
<reference evidence="1 2" key="1">
    <citation type="submission" date="2017-04" db="EMBL/GenBank/DDBJ databases">
        <authorList>
            <person name="Afonso C.L."/>
            <person name="Miller P.J."/>
            <person name="Scott M.A."/>
            <person name="Spackman E."/>
            <person name="Goraichik I."/>
            <person name="Dimitrov K.M."/>
            <person name="Suarez D.L."/>
            <person name="Swayne D.E."/>
        </authorList>
    </citation>
    <scope>NUCLEOTIDE SEQUENCE [LARGE SCALE GENOMIC DNA]</scope>
    <source>
        <strain evidence="1 2">DSM 22418</strain>
    </source>
</reference>
<keyword evidence="2" id="KW-1185">Reference proteome</keyword>
<sequence>MVHTASNFGNINEVEVIREDLRHVFAKASIYDAEYGFEVSMFISIIGRQIDALYDLIELVDNEAIQDKMIDIVGEVELLLKTLSRKISKEVFSSISDAIYTAKTYLLK</sequence>
<name>A0A1X7JV07_9SPHI</name>
<dbReference type="RefSeq" id="WP_085472944.1">
    <property type="nucleotide sequence ID" value="NZ_FXAU01000003.1"/>
</dbReference>
<dbReference type="OrthoDB" id="9929266at2"/>
<proteinExistence type="predicted"/>
<evidence type="ECO:0000313" key="2">
    <source>
        <dbReference type="Proteomes" id="UP000192980"/>
    </source>
</evidence>
<gene>
    <name evidence="1" type="ORF">SAMN05660862_2224</name>
</gene>
<evidence type="ECO:0000313" key="1">
    <source>
        <dbReference type="EMBL" id="SMG31937.1"/>
    </source>
</evidence>